<keyword evidence="6 8" id="KW-1133">Transmembrane helix</keyword>
<feature type="transmembrane region" description="Helical" evidence="8">
    <location>
        <begin position="358"/>
        <end position="380"/>
    </location>
</feature>
<dbReference type="PANTHER" id="PTHR47019">
    <property type="entry name" value="LIPID II FLIPPASE MURJ"/>
    <property type="match status" value="1"/>
</dbReference>
<feature type="transmembrane region" description="Helical" evidence="8">
    <location>
        <begin position="436"/>
        <end position="459"/>
    </location>
</feature>
<accession>A0A1G2QDI1</accession>
<gene>
    <name evidence="9" type="ORF">A2571_01810</name>
</gene>
<feature type="transmembrane region" description="Helical" evidence="8">
    <location>
        <begin position="283"/>
        <end position="304"/>
    </location>
</feature>
<dbReference type="GO" id="GO:0015648">
    <property type="term" value="F:lipid-linked peptidoglycan transporter activity"/>
    <property type="evidence" value="ECO:0007669"/>
    <property type="project" value="TreeGrafter"/>
</dbReference>
<evidence type="ECO:0000256" key="4">
    <source>
        <dbReference type="ARBA" id="ARBA00022960"/>
    </source>
</evidence>
<dbReference type="PRINTS" id="PR01806">
    <property type="entry name" value="VIRFACTRMVIN"/>
</dbReference>
<feature type="transmembrane region" description="Helical" evidence="8">
    <location>
        <begin position="134"/>
        <end position="156"/>
    </location>
</feature>
<keyword evidence="5" id="KW-0573">Peptidoglycan synthesis</keyword>
<dbReference type="STRING" id="1802438.A2571_01810"/>
<feature type="transmembrane region" description="Helical" evidence="8">
    <location>
        <begin position="196"/>
        <end position="218"/>
    </location>
</feature>
<evidence type="ECO:0000256" key="7">
    <source>
        <dbReference type="ARBA" id="ARBA00023136"/>
    </source>
</evidence>
<dbReference type="PANTHER" id="PTHR47019:SF1">
    <property type="entry name" value="LIPID II FLIPPASE MURJ"/>
    <property type="match status" value="1"/>
</dbReference>
<feature type="transmembrane region" description="Helical" evidence="8">
    <location>
        <begin position="479"/>
        <end position="499"/>
    </location>
</feature>
<dbReference type="GO" id="GO:0005886">
    <property type="term" value="C:plasma membrane"/>
    <property type="evidence" value="ECO:0007669"/>
    <property type="project" value="UniProtKB-SubCell"/>
</dbReference>
<dbReference type="InterPro" id="IPR051050">
    <property type="entry name" value="Lipid_II_flippase_MurJ/MviN"/>
</dbReference>
<dbReference type="Proteomes" id="UP000177043">
    <property type="component" value="Unassembled WGS sequence"/>
</dbReference>
<evidence type="ECO:0000256" key="5">
    <source>
        <dbReference type="ARBA" id="ARBA00022984"/>
    </source>
</evidence>
<evidence type="ECO:0000313" key="10">
    <source>
        <dbReference type="Proteomes" id="UP000177043"/>
    </source>
</evidence>
<dbReference type="Pfam" id="PF03023">
    <property type="entry name" value="MurJ"/>
    <property type="match status" value="1"/>
</dbReference>
<evidence type="ECO:0000256" key="8">
    <source>
        <dbReference type="SAM" id="Phobius"/>
    </source>
</evidence>
<feature type="transmembrane region" description="Helical" evidence="8">
    <location>
        <begin position="96"/>
        <end position="122"/>
    </location>
</feature>
<comment type="subcellular location">
    <subcellularLocation>
        <location evidence="1">Cell membrane</location>
        <topology evidence="1">Multi-pass membrane protein</topology>
    </subcellularLocation>
</comment>
<name>A0A1G2QDI1_9BACT</name>
<proteinExistence type="predicted"/>
<evidence type="ECO:0000256" key="1">
    <source>
        <dbReference type="ARBA" id="ARBA00004651"/>
    </source>
</evidence>
<comment type="caution">
    <text evidence="9">The sequence shown here is derived from an EMBL/GenBank/DDBJ whole genome shotgun (WGS) entry which is preliminary data.</text>
</comment>
<dbReference type="GO" id="GO:0008360">
    <property type="term" value="P:regulation of cell shape"/>
    <property type="evidence" value="ECO:0007669"/>
    <property type="project" value="UniProtKB-KW"/>
</dbReference>
<organism evidence="9 10">
    <name type="scientific">Candidatus Vogelbacteria bacterium RIFOXYD1_FULL_44_32</name>
    <dbReference type="NCBI Taxonomy" id="1802438"/>
    <lineage>
        <taxon>Bacteria</taxon>
        <taxon>Candidatus Vogeliibacteriota</taxon>
    </lineage>
</organism>
<keyword evidence="3 8" id="KW-0812">Transmembrane</keyword>
<feature type="transmembrane region" description="Helical" evidence="8">
    <location>
        <begin position="15"/>
        <end position="33"/>
    </location>
</feature>
<sequence>MVARLLSLLSKEWGGLHQAAFLLAISALSAQILALLRDRLLAATFGAGAELDIYYSAFRLPDLIYVSFASFVSVTVLIPFIIRAGKAGGEAEVERFLSNLFTVFFGVTVLVGLVAFAGMPYVATYIAPGFGPEALAQLVLLSRLLLLSPLLLGISNLLGSVTQSYRKFFAYTLSPVVYNVGIIFGLIFFYPQFGLVGLVGGVIIGALFHLLVQVPSIIQIGVRLHFVRQINWAEIWTVIKVSLPRTIALSGNQLALAVLVALGSLMVAGSITVFNLAFNLQSVPLIVVGVSYSVAAFPTLAALFSSGEKSQFVAKIELAIRHIMFWSLPAMTLFIVLRAHLVRIVFGTGNFSWSDTRLVAAALALFIISVAAQGLVQLFVRAYYASNNTKIPLLINLSSSAAIVFLAILFTHLFNQVLVFRFFIENLLRIEDLSGGSILMLPLAYSGGILLNACLYWIFFRRHFGVFAPEVTESIWRSFAGAIVGGFVAYHTLALFVPLVDQATYLGIISQGVAAGLAGLIFAIGTLWVLGSVELKEFYSALSAKVWRNPISPGAEEI</sequence>
<dbReference type="GO" id="GO:0009252">
    <property type="term" value="P:peptidoglycan biosynthetic process"/>
    <property type="evidence" value="ECO:0007669"/>
    <property type="project" value="UniProtKB-KW"/>
</dbReference>
<protein>
    <recommendedName>
        <fullName evidence="11">Lipid II flippase MurJ</fullName>
    </recommendedName>
</protein>
<evidence type="ECO:0000256" key="2">
    <source>
        <dbReference type="ARBA" id="ARBA00022475"/>
    </source>
</evidence>
<dbReference type="InterPro" id="IPR004268">
    <property type="entry name" value="MurJ"/>
</dbReference>
<keyword evidence="2" id="KW-1003">Cell membrane</keyword>
<reference evidence="9 10" key="1">
    <citation type="journal article" date="2016" name="Nat. Commun.">
        <title>Thousands of microbial genomes shed light on interconnected biogeochemical processes in an aquifer system.</title>
        <authorList>
            <person name="Anantharaman K."/>
            <person name="Brown C.T."/>
            <person name="Hug L.A."/>
            <person name="Sharon I."/>
            <person name="Castelle C.J."/>
            <person name="Probst A.J."/>
            <person name="Thomas B.C."/>
            <person name="Singh A."/>
            <person name="Wilkins M.J."/>
            <person name="Karaoz U."/>
            <person name="Brodie E.L."/>
            <person name="Williams K.H."/>
            <person name="Hubbard S.S."/>
            <person name="Banfield J.F."/>
        </authorList>
    </citation>
    <scope>NUCLEOTIDE SEQUENCE [LARGE SCALE GENOMIC DNA]</scope>
</reference>
<dbReference type="AlphaFoldDB" id="A0A1G2QDI1"/>
<evidence type="ECO:0000256" key="3">
    <source>
        <dbReference type="ARBA" id="ARBA00022692"/>
    </source>
</evidence>
<feature type="transmembrane region" description="Helical" evidence="8">
    <location>
        <begin position="401"/>
        <end position="424"/>
    </location>
</feature>
<keyword evidence="4" id="KW-0133">Cell shape</keyword>
<feature type="transmembrane region" description="Helical" evidence="8">
    <location>
        <begin position="254"/>
        <end position="277"/>
    </location>
</feature>
<feature type="transmembrane region" description="Helical" evidence="8">
    <location>
        <begin position="168"/>
        <end position="190"/>
    </location>
</feature>
<evidence type="ECO:0000256" key="6">
    <source>
        <dbReference type="ARBA" id="ARBA00022989"/>
    </source>
</evidence>
<evidence type="ECO:0000313" key="9">
    <source>
        <dbReference type="EMBL" id="OHA58493.1"/>
    </source>
</evidence>
<feature type="transmembrane region" description="Helical" evidence="8">
    <location>
        <begin position="63"/>
        <end position="84"/>
    </location>
</feature>
<keyword evidence="7 8" id="KW-0472">Membrane</keyword>
<dbReference type="EMBL" id="MHTJ01000003">
    <property type="protein sequence ID" value="OHA58493.1"/>
    <property type="molecule type" value="Genomic_DNA"/>
</dbReference>
<evidence type="ECO:0008006" key="11">
    <source>
        <dbReference type="Google" id="ProtNLM"/>
    </source>
</evidence>
<dbReference type="GO" id="GO:0034204">
    <property type="term" value="P:lipid translocation"/>
    <property type="evidence" value="ECO:0007669"/>
    <property type="project" value="TreeGrafter"/>
</dbReference>
<feature type="transmembrane region" description="Helical" evidence="8">
    <location>
        <begin position="505"/>
        <end position="530"/>
    </location>
</feature>
<feature type="transmembrane region" description="Helical" evidence="8">
    <location>
        <begin position="325"/>
        <end position="346"/>
    </location>
</feature>